<keyword evidence="1" id="KW-0175">Coiled coil</keyword>
<dbReference type="EMBL" id="JH668331">
    <property type="protein sequence ID" value="KAG6446343.1"/>
    <property type="molecule type" value="Genomic_DNA"/>
</dbReference>
<accession>A0A922CI05</accession>
<reference evidence="2" key="1">
    <citation type="journal article" date="2016" name="Insect Biochem. Mol. Biol.">
        <title>Multifaceted biological insights from a draft genome sequence of the tobacco hornworm moth, Manduca sexta.</title>
        <authorList>
            <person name="Kanost M.R."/>
            <person name="Arrese E.L."/>
            <person name="Cao X."/>
            <person name="Chen Y.R."/>
            <person name="Chellapilla S."/>
            <person name="Goldsmith M.R."/>
            <person name="Grosse-Wilde E."/>
            <person name="Heckel D.G."/>
            <person name="Herndon N."/>
            <person name="Jiang H."/>
            <person name="Papanicolaou A."/>
            <person name="Qu J."/>
            <person name="Soulages J.L."/>
            <person name="Vogel H."/>
            <person name="Walters J."/>
            <person name="Waterhouse R.M."/>
            <person name="Ahn S.J."/>
            <person name="Almeida F.C."/>
            <person name="An C."/>
            <person name="Aqrawi P."/>
            <person name="Bretschneider A."/>
            <person name="Bryant W.B."/>
            <person name="Bucks S."/>
            <person name="Chao H."/>
            <person name="Chevignon G."/>
            <person name="Christen J.M."/>
            <person name="Clarke D.F."/>
            <person name="Dittmer N.T."/>
            <person name="Ferguson L.C.F."/>
            <person name="Garavelou S."/>
            <person name="Gordon K.H.J."/>
            <person name="Gunaratna R.T."/>
            <person name="Han Y."/>
            <person name="Hauser F."/>
            <person name="He Y."/>
            <person name="Heidel-Fischer H."/>
            <person name="Hirsh A."/>
            <person name="Hu Y."/>
            <person name="Jiang H."/>
            <person name="Kalra D."/>
            <person name="Klinner C."/>
            <person name="Konig C."/>
            <person name="Kovar C."/>
            <person name="Kroll A.R."/>
            <person name="Kuwar S.S."/>
            <person name="Lee S.L."/>
            <person name="Lehman R."/>
            <person name="Li K."/>
            <person name="Li Z."/>
            <person name="Liang H."/>
            <person name="Lovelace S."/>
            <person name="Lu Z."/>
            <person name="Mansfield J.H."/>
            <person name="McCulloch K.J."/>
            <person name="Mathew T."/>
            <person name="Morton B."/>
            <person name="Muzny D.M."/>
            <person name="Neunemann D."/>
            <person name="Ongeri F."/>
            <person name="Pauchet Y."/>
            <person name="Pu L.L."/>
            <person name="Pyrousis I."/>
            <person name="Rao X.J."/>
            <person name="Redding A."/>
            <person name="Roesel C."/>
            <person name="Sanchez-Gracia A."/>
            <person name="Schaack S."/>
            <person name="Shukla A."/>
            <person name="Tetreau G."/>
            <person name="Wang Y."/>
            <person name="Xiong G.H."/>
            <person name="Traut W."/>
            <person name="Walsh T.K."/>
            <person name="Worley K.C."/>
            <person name="Wu D."/>
            <person name="Wu W."/>
            <person name="Wu Y.Q."/>
            <person name="Zhang X."/>
            <person name="Zou Z."/>
            <person name="Zucker H."/>
            <person name="Briscoe A.D."/>
            <person name="Burmester T."/>
            <person name="Clem R.J."/>
            <person name="Feyereisen R."/>
            <person name="Grimmelikhuijzen C.J.P."/>
            <person name="Hamodrakas S.J."/>
            <person name="Hansson B.S."/>
            <person name="Huguet E."/>
            <person name="Jermiin L.S."/>
            <person name="Lan Q."/>
            <person name="Lehman H.K."/>
            <person name="Lorenzen M."/>
            <person name="Merzendorfer H."/>
            <person name="Michalopoulos I."/>
            <person name="Morton D.B."/>
            <person name="Muthukrishnan S."/>
            <person name="Oakeshott J.G."/>
            <person name="Palmer W."/>
            <person name="Park Y."/>
            <person name="Passarelli A.L."/>
            <person name="Rozas J."/>
            <person name="Schwartz L.M."/>
            <person name="Smith W."/>
            <person name="Southgate A."/>
            <person name="Vilcinskas A."/>
            <person name="Vogt R."/>
            <person name="Wang P."/>
            <person name="Werren J."/>
            <person name="Yu X.Q."/>
            <person name="Zhou J.J."/>
            <person name="Brown S.J."/>
            <person name="Scherer S.E."/>
            <person name="Richards S."/>
            <person name="Blissard G.W."/>
        </authorList>
    </citation>
    <scope>NUCLEOTIDE SEQUENCE</scope>
</reference>
<proteinExistence type="predicted"/>
<evidence type="ECO:0000256" key="1">
    <source>
        <dbReference type="SAM" id="Coils"/>
    </source>
</evidence>
<evidence type="ECO:0000313" key="3">
    <source>
        <dbReference type="Proteomes" id="UP000791440"/>
    </source>
</evidence>
<dbReference type="Proteomes" id="UP000791440">
    <property type="component" value="Unassembled WGS sequence"/>
</dbReference>
<dbReference type="AlphaFoldDB" id="A0A922CI05"/>
<comment type="caution">
    <text evidence="2">The sequence shown here is derived from an EMBL/GenBank/DDBJ whole genome shotgun (WGS) entry which is preliminary data.</text>
</comment>
<organism evidence="2 3">
    <name type="scientific">Manduca sexta</name>
    <name type="common">Tobacco hawkmoth</name>
    <name type="synonym">Tobacco hornworm</name>
    <dbReference type="NCBI Taxonomy" id="7130"/>
    <lineage>
        <taxon>Eukaryota</taxon>
        <taxon>Metazoa</taxon>
        <taxon>Ecdysozoa</taxon>
        <taxon>Arthropoda</taxon>
        <taxon>Hexapoda</taxon>
        <taxon>Insecta</taxon>
        <taxon>Pterygota</taxon>
        <taxon>Neoptera</taxon>
        <taxon>Endopterygota</taxon>
        <taxon>Lepidoptera</taxon>
        <taxon>Glossata</taxon>
        <taxon>Ditrysia</taxon>
        <taxon>Bombycoidea</taxon>
        <taxon>Sphingidae</taxon>
        <taxon>Sphinginae</taxon>
        <taxon>Sphingini</taxon>
        <taxon>Manduca</taxon>
    </lineage>
</organism>
<gene>
    <name evidence="2" type="ORF">O3G_MSEX004334</name>
</gene>
<protein>
    <submittedName>
        <fullName evidence="2">Uncharacterized protein</fullName>
    </submittedName>
</protein>
<keyword evidence="3" id="KW-1185">Reference proteome</keyword>
<evidence type="ECO:0000313" key="2">
    <source>
        <dbReference type="EMBL" id="KAG6446343.1"/>
    </source>
</evidence>
<reference evidence="2" key="2">
    <citation type="submission" date="2020-12" db="EMBL/GenBank/DDBJ databases">
        <authorList>
            <person name="Kanost M."/>
        </authorList>
    </citation>
    <scope>NUCLEOTIDE SEQUENCE</scope>
</reference>
<sequence>MALADVKTSWSGQIASLETQVARLSRQAGEEGSERRRVELEKKELHEKLNDMAIELEKTKQNLINSEAKVYTTLFFITYSTFL</sequence>
<feature type="coiled-coil region" evidence="1">
    <location>
        <begin position="35"/>
        <end position="69"/>
    </location>
</feature>
<name>A0A922CI05_MANSE</name>